<reference evidence="1" key="2">
    <citation type="submission" date="2012-06" db="EMBL/GenBank/DDBJ databases">
        <authorList>
            <person name="Yu Y."/>
            <person name="Currie J."/>
            <person name="Lomeli R."/>
            <person name="Angelova A."/>
            <person name="Collura K."/>
            <person name="Wissotski M."/>
            <person name="Campos D."/>
            <person name="Kudrna D."/>
            <person name="Golser W."/>
            <person name="Ashely E."/>
            <person name="Descour A."/>
            <person name="Fernandes J."/>
            <person name="Soderlund C."/>
            <person name="Walbot V."/>
        </authorList>
    </citation>
    <scope>NUCLEOTIDE SEQUENCE</scope>
    <source>
        <strain evidence="1">B73</strain>
    </source>
</reference>
<evidence type="ECO:0000313" key="1">
    <source>
        <dbReference type="EMBL" id="ACN34842.1"/>
    </source>
</evidence>
<protein>
    <submittedName>
        <fullName evidence="1">Uncharacterized protein</fullName>
    </submittedName>
</protein>
<organism evidence="1">
    <name type="scientific">Zea mays</name>
    <name type="common">Maize</name>
    <dbReference type="NCBI Taxonomy" id="4577"/>
    <lineage>
        <taxon>Eukaryota</taxon>
        <taxon>Viridiplantae</taxon>
        <taxon>Streptophyta</taxon>
        <taxon>Embryophyta</taxon>
        <taxon>Tracheophyta</taxon>
        <taxon>Spermatophyta</taxon>
        <taxon>Magnoliopsida</taxon>
        <taxon>Liliopsida</taxon>
        <taxon>Poales</taxon>
        <taxon>Poaceae</taxon>
        <taxon>PACMAD clade</taxon>
        <taxon>Panicoideae</taxon>
        <taxon>Andropogonodae</taxon>
        <taxon>Andropogoneae</taxon>
        <taxon>Tripsacinae</taxon>
        <taxon>Zea</taxon>
    </lineage>
</organism>
<name>C0PI26_MAIZE</name>
<accession>C0PI26</accession>
<proteinExistence type="evidence at transcript level"/>
<dbReference type="EMBL" id="BT067945">
    <property type="protein sequence ID" value="ACN34842.1"/>
    <property type="molecule type" value="mRNA"/>
</dbReference>
<sequence length="119" mass="14066">MSRKAVRSYYLHAKGLGSMPGPRPQETQNKGPVFARTRVQDMVGSLTWRCYHRAMTMFLYEGIRLYHIIIVLSCSPKFRKPTAIVQMTYWYRYPLTQRLYHINIWSIVSSCYPSLENQQ</sequence>
<reference evidence="1" key="1">
    <citation type="journal article" date="2009" name="PLoS Genet.">
        <title>Sequencing, mapping, and analysis of 27,455 maize full-length cDNAs.</title>
        <authorList>
            <person name="Soderlund C."/>
            <person name="Descour A."/>
            <person name="Kudrna D."/>
            <person name="Bomhoff M."/>
            <person name="Boyd L."/>
            <person name="Currie J."/>
            <person name="Angelova A."/>
            <person name="Collura K."/>
            <person name="Wissotski M."/>
            <person name="Ashley E."/>
            <person name="Morrow D."/>
            <person name="Fernandes J."/>
            <person name="Walbot V."/>
            <person name="Yu Y."/>
        </authorList>
    </citation>
    <scope>NUCLEOTIDE SEQUENCE</scope>
    <source>
        <strain evidence="1">B73</strain>
    </source>
</reference>
<dbReference type="AlphaFoldDB" id="C0PI26"/>